<proteinExistence type="predicted"/>
<reference evidence="1 2" key="1">
    <citation type="submission" date="2019-06" db="EMBL/GenBank/DDBJ databases">
        <title>The presence and diversity of blaCTX-M among Escherichia coli from urban wastewater and feedlot cattle, in Alberta, Canada.</title>
        <authorList>
            <person name="Cormier A.C."/>
            <person name="Chalmer G."/>
            <person name="Cook S.R."/>
            <person name="Zaheer R."/>
            <person name="Hannon S.J."/>
            <person name="Booker C.W."/>
            <person name="Read R."/>
            <person name="Gow S.P."/>
            <person name="Mcallister T.A."/>
            <person name="Boerlin P."/>
        </authorList>
    </citation>
    <scope>NUCLEOTIDE SEQUENCE [LARGE SCALE GENOMIC DNA]</scope>
    <source>
        <strain evidence="1 2">347</strain>
    </source>
</reference>
<comment type="caution">
    <text evidence="1">The sequence shown here is derived from an EMBL/GenBank/DDBJ whole genome shotgun (WGS) entry which is preliminary data.</text>
</comment>
<dbReference type="RefSeq" id="WP_033550228.1">
    <property type="nucleotide sequence ID" value="NZ_BDRB01000084.1"/>
</dbReference>
<evidence type="ECO:0000313" key="2">
    <source>
        <dbReference type="Proteomes" id="UP000324120"/>
    </source>
</evidence>
<evidence type="ECO:0000313" key="1">
    <source>
        <dbReference type="EMBL" id="TZE40197.1"/>
    </source>
</evidence>
<accession>A0A400SWV4</accession>
<gene>
    <name evidence="1" type="ORF">FKO60_26745</name>
</gene>
<dbReference type="AlphaFoldDB" id="A0A400SWV4"/>
<name>A0A400SWV4_ECOLX</name>
<dbReference type="Proteomes" id="UP000324120">
    <property type="component" value="Unassembled WGS sequence"/>
</dbReference>
<protein>
    <submittedName>
        <fullName evidence="1">Rep protein</fullName>
    </submittedName>
</protein>
<dbReference type="EMBL" id="VHKY01000055">
    <property type="protein sequence ID" value="TZE40197.1"/>
    <property type="molecule type" value="Genomic_DNA"/>
</dbReference>
<organism evidence="1 2">
    <name type="scientific">Escherichia coli</name>
    <dbReference type="NCBI Taxonomy" id="562"/>
    <lineage>
        <taxon>Bacteria</taxon>
        <taxon>Pseudomonadati</taxon>
        <taxon>Pseudomonadota</taxon>
        <taxon>Gammaproteobacteria</taxon>
        <taxon>Enterobacterales</taxon>
        <taxon>Enterobacteriaceae</taxon>
        <taxon>Escherichia</taxon>
    </lineage>
</organism>
<sequence length="35" mass="3810">MPTDARQGMEGAKNAYRGFQEAKRADTPNQGLSGR</sequence>